<evidence type="ECO:0000256" key="1">
    <source>
        <dbReference type="SAM" id="MobiDB-lite"/>
    </source>
</evidence>
<feature type="region of interest" description="Disordered" evidence="1">
    <location>
        <begin position="112"/>
        <end position="148"/>
    </location>
</feature>
<organism evidence="2 3">
    <name type="scientific">Olpidium bornovanus</name>
    <dbReference type="NCBI Taxonomy" id="278681"/>
    <lineage>
        <taxon>Eukaryota</taxon>
        <taxon>Fungi</taxon>
        <taxon>Fungi incertae sedis</taxon>
        <taxon>Olpidiomycota</taxon>
        <taxon>Olpidiomycotina</taxon>
        <taxon>Olpidiomycetes</taxon>
        <taxon>Olpidiales</taxon>
        <taxon>Olpidiaceae</taxon>
        <taxon>Olpidium</taxon>
    </lineage>
</organism>
<evidence type="ECO:0000313" key="2">
    <source>
        <dbReference type="EMBL" id="KAG5458797.1"/>
    </source>
</evidence>
<keyword evidence="3" id="KW-1185">Reference proteome</keyword>
<name>A0A8H8DI78_9FUNG</name>
<feature type="region of interest" description="Disordered" evidence="1">
    <location>
        <begin position="187"/>
        <end position="254"/>
    </location>
</feature>
<feature type="region of interest" description="Disordered" evidence="1">
    <location>
        <begin position="449"/>
        <end position="565"/>
    </location>
</feature>
<accession>A0A8H8DI78</accession>
<reference evidence="2 3" key="1">
    <citation type="journal article" name="Sci. Rep.">
        <title>Genome-scale phylogenetic analyses confirm Olpidium as the closest living zoosporic fungus to the non-flagellated, terrestrial fungi.</title>
        <authorList>
            <person name="Chang Y."/>
            <person name="Rochon D."/>
            <person name="Sekimoto S."/>
            <person name="Wang Y."/>
            <person name="Chovatia M."/>
            <person name="Sandor L."/>
            <person name="Salamov A."/>
            <person name="Grigoriev I.V."/>
            <person name="Stajich J.E."/>
            <person name="Spatafora J.W."/>
        </authorList>
    </citation>
    <scope>NUCLEOTIDE SEQUENCE [LARGE SCALE GENOMIC DNA]</scope>
    <source>
        <strain evidence="2">S191</strain>
    </source>
</reference>
<feature type="compositionally biased region" description="Basic and acidic residues" evidence="1">
    <location>
        <begin position="238"/>
        <end position="254"/>
    </location>
</feature>
<dbReference type="Proteomes" id="UP000673691">
    <property type="component" value="Unassembled WGS sequence"/>
</dbReference>
<feature type="compositionally biased region" description="Acidic residues" evidence="1">
    <location>
        <begin position="327"/>
        <end position="339"/>
    </location>
</feature>
<gene>
    <name evidence="2" type="ORF">BJ554DRAFT_913</name>
</gene>
<feature type="compositionally biased region" description="Acidic residues" evidence="1">
    <location>
        <begin position="481"/>
        <end position="499"/>
    </location>
</feature>
<feature type="compositionally biased region" description="Acidic residues" evidence="1">
    <location>
        <begin position="1"/>
        <end position="11"/>
    </location>
</feature>
<feature type="region of interest" description="Disordered" evidence="1">
    <location>
        <begin position="319"/>
        <end position="383"/>
    </location>
</feature>
<proteinExistence type="predicted"/>
<feature type="compositionally biased region" description="Basic residues" evidence="1">
    <location>
        <begin position="508"/>
        <end position="529"/>
    </location>
</feature>
<feature type="region of interest" description="Disordered" evidence="1">
    <location>
        <begin position="1"/>
        <end position="98"/>
    </location>
</feature>
<comment type="caution">
    <text evidence="2">The sequence shown here is derived from an EMBL/GenBank/DDBJ whole genome shotgun (WGS) entry which is preliminary data.</text>
</comment>
<dbReference type="EMBL" id="JAEFCI010007893">
    <property type="protein sequence ID" value="KAG5458797.1"/>
    <property type="molecule type" value="Genomic_DNA"/>
</dbReference>
<protein>
    <submittedName>
        <fullName evidence="2">Uncharacterized protein</fullName>
    </submittedName>
</protein>
<feature type="compositionally biased region" description="Acidic residues" evidence="1">
    <location>
        <begin position="347"/>
        <end position="380"/>
    </location>
</feature>
<sequence>MMQAFDWDEDDLRPPGPPGSASKNGSQRPHDAADNEPEEERESAGEWGGSWAYGNDRPANAASGSSSATRGSRGSGAAEPDEGLECGGGGGEEAGDSFVGQCFFLDPVGDETLRFLDDSGPPPVSGPADGEPVRGDPGPSFFRDPGGDEVTRSLMELVEREVAAVAGPAPEITEYAPLPFLLTTFGGRNSEAATGQPAESDRRNMRRGERRGRRNSAERPIPSDGLHLADCANGPAGREIEGFVKRRSRDEETAREAAMDDYIRVSITCNPQMAASAGKAFVSRDTRIVELQNTGMVDVEALQALSYLSAPLDPQEAMYAENSSDKTEEDEDGESDEDRELLSTADSESDDDDLEGENGSDEGEVGEEEDSEGGTSEDEREISRILAELHGVRSPVDRDFAEFDAMEFVPAWDDGVAGDGADSIQVSARKMRESIKKFNEERKFRRILNADFQKGPLRDRKPPSKIWRKARERRPSALDPDVPEDNGEDFEDEDEDDDGGSLYEKRLAPRVRRKALKKAQRKEAKRKRKELVTAGVLPPGSKKAARAVAAAARAQERGGRRRGPDYESWSRRIEVFMHDEMMRRCEGSFFLPRSEGEKLL</sequence>
<dbReference type="AlphaFoldDB" id="A0A8H8DI78"/>
<feature type="compositionally biased region" description="Basic and acidic residues" evidence="1">
    <location>
        <begin position="554"/>
        <end position="565"/>
    </location>
</feature>
<feature type="compositionally biased region" description="Low complexity" evidence="1">
    <location>
        <begin position="59"/>
        <end position="78"/>
    </location>
</feature>
<evidence type="ECO:0000313" key="3">
    <source>
        <dbReference type="Proteomes" id="UP000673691"/>
    </source>
</evidence>